<evidence type="ECO:0000256" key="1">
    <source>
        <dbReference type="SAM" id="MobiDB-lite"/>
    </source>
</evidence>
<feature type="transmembrane region" description="Helical" evidence="2">
    <location>
        <begin position="167"/>
        <end position="189"/>
    </location>
</feature>
<dbReference type="Proteomes" id="UP000245283">
    <property type="component" value="Unassembled WGS sequence"/>
</dbReference>
<feature type="region of interest" description="Disordered" evidence="1">
    <location>
        <begin position="1"/>
        <end position="100"/>
    </location>
</feature>
<feature type="compositionally biased region" description="Low complexity" evidence="1">
    <location>
        <begin position="23"/>
        <end position="46"/>
    </location>
</feature>
<dbReference type="EMBL" id="QETB01000001">
    <property type="protein sequence ID" value="PWF27057.1"/>
    <property type="molecule type" value="Genomic_DNA"/>
</dbReference>
<keyword evidence="2" id="KW-1133">Transmembrane helix</keyword>
<feature type="transmembrane region" description="Helical" evidence="2">
    <location>
        <begin position="248"/>
        <end position="266"/>
    </location>
</feature>
<accession>A0A2V1KC06</accession>
<evidence type="ECO:0000313" key="3">
    <source>
        <dbReference type="EMBL" id="PWF27057.1"/>
    </source>
</evidence>
<keyword evidence="4" id="KW-1185">Reference proteome</keyword>
<gene>
    <name evidence="3" type="ORF">DD236_01210</name>
</gene>
<dbReference type="RefSeq" id="WP_109092557.1">
    <property type="nucleotide sequence ID" value="NZ_CAMELQ010000038.1"/>
</dbReference>
<sequence length="292" mass="30306">MPTPTDPYSSAARRPFDEDEILAPISPEAPSSPASGYSSISAASAEESPRGSDPAFDTNPQASPEEAGPSSLADALAHQSGPEAETPDKPEPEPAPDLFAEPPVVETATPAIPTEPEIPDAPAGRGWTHTGVLIATLLLVPMAWYLLSDASVRLSSVANSPWETGVLNWAAVAEMAGGLAIACLIWLLARRSSLGAQVIGIITAAIGIVPIVAPVFVRDTVLPAIDDAIGGYNDFTANVVDHITYDLASGRILIFGALLLFTGFVAHSARRRGERVGDAAARRSIALSAMAN</sequence>
<evidence type="ECO:0000313" key="4">
    <source>
        <dbReference type="Proteomes" id="UP000245283"/>
    </source>
</evidence>
<protein>
    <submittedName>
        <fullName evidence="3">Uncharacterized protein</fullName>
    </submittedName>
</protein>
<proteinExistence type="predicted"/>
<organism evidence="3 4">
    <name type="scientific">Ancrocorticia populi</name>
    <dbReference type="NCBI Taxonomy" id="2175228"/>
    <lineage>
        <taxon>Bacteria</taxon>
        <taxon>Bacillati</taxon>
        <taxon>Actinomycetota</taxon>
        <taxon>Actinomycetes</taxon>
        <taxon>Actinomycetales</taxon>
        <taxon>Actinomycetaceae</taxon>
        <taxon>Ancrocorticia</taxon>
    </lineage>
</organism>
<dbReference type="OrthoDB" id="3256579at2"/>
<keyword evidence="2" id="KW-0812">Transmembrane</keyword>
<dbReference type="AlphaFoldDB" id="A0A2V1KC06"/>
<feature type="transmembrane region" description="Helical" evidence="2">
    <location>
        <begin position="196"/>
        <end position="217"/>
    </location>
</feature>
<name>A0A2V1KC06_9ACTO</name>
<feature type="transmembrane region" description="Helical" evidence="2">
    <location>
        <begin position="127"/>
        <end position="147"/>
    </location>
</feature>
<comment type="caution">
    <text evidence="3">The sequence shown here is derived from an EMBL/GenBank/DDBJ whole genome shotgun (WGS) entry which is preliminary data.</text>
</comment>
<evidence type="ECO:0000256" key="2">
    <source>
        <dbReference type="SAM" id="Phobius"/>
    </source>
</evidence>
<reference evidence="4" key="1">
    <citation type="submission" date="2018-05" db="EMBL/GenBank/DDBJ databases">
        <authorList>
            <person name="Li Y."/>
        </authorList>
    </citation>
    <scope>NUCLEOTIDE SEQUENCE [LARGE SCALE GENOMIC DNA]</scope>
    <source>
        <strain evidence="4">sk1b4</strain>
    </source>
</reference>
<keyword evidence="2" id="KW-0472">Membrane</keyword>